<dbReference type="OrthoDB" id="25954at10239"/>
<feature type="compositionally biased region" description="Acidic residues" evidence="1">
    <location>
        <begin position="99"/>
        <end position="109"/>
    </location>
</feature>
<protein>
    <submittedName>
        <fullName evidence="2">Uncharacterized protein</fullName>
    </submittedName>
</protein>
<dbReference type="GeneID" id="15152033"/>
<proteinExistence type="predicted"/>
<evidence type="ECO:0000313" key="2">
    <source>
        <dbReference type="EMBL" id="AGC65555.1"/>
    </source>
</evidence>
<reference evidence="2 3" key="1">
    <citation type="journal article" date="2013" name="Archaea">
        <title>PH1: An Archaeovirus of Haloarcula hispanica Related to SH1 and HHIV-2.</title>
        <authorList>
            <person name="Porter K."/>
            <person name="Tang S.-L."/>
            <person name="Chen C.-P."/>
            <person name="Chiang P.-W."/>
            <person name="Hong M.-J."/>
            <person name="Dyall-Smith M.L."/>
        </authorList>
    </citation>
    <scope>NUCLEOTIDE SEQUENCE [LARGE SCALE GENOMIC DNA]</scope>
    <source>
        <strain evidence="2">1</strain>
    </source>
</reference>
<evidence type="ECO:0000256" key="1">
    <source>
        <dbReference type="SAM" id="MobiDB-lite"/>
    </source>
</evidence>
<sequence length="109" mass="11473">MNMADLVSQFVLPFAVVVSAAATTTMAALAWKLYRTVTSHDRALFGEEAVNGHDGVIQAVNENTTRSEVNRRVLRAHDMVPPGPRGDYYQAASGPVAADGEDGDGPGGS</sequence>
<organism evidence="2 3">
    <name type="scientific">Haloarcula hispanica virus PH1</name>
    <dbReference type="NCBI Taxonomy" id="1282967"/>
    <lineage>
        <taxon>Viruses</taxon>
        <taxon>Singelaviria</taxon>
        <taxon>Helvetiavirae</taxon>
        <taxon>Dividoviricota</taxon>
        <taxon>Laserviricetes</taxon>
        <taxon>Halopanivirales</taxon>
        <taxon>Sphaerolipoviridae</taxon>
        <taxon>Alphasphaerolipovirus</taxon>
        <taxon>Alphasphaerolipovirus pinkense</taxon>
    </lineage>
</organism>
<accession>M4JGG4</accession>
<feature type="region of interest" description="Disordered" evidence="1">
    <location>
        <begin position="73"/>
        <end position="109"/>
    </location>
</feature>
<dbReference type="EMBL" id="KC252997">
    <property type="protein sequence ID" value="AGC65555.1"/>
    <property type="molecule type" value="Genomic_DNA"/>
</dbReference>
<evidence type="ECO:0000313" key="3">
    <source>
        <dbReference type="Proteomes" id="UP000012173"/>
    </source>
</evidence>
<name>M4JGG4_9VIRU</name>
<dbReference type="RefSeq" id="YP_007761619.1">
    <property type="nucleotide sequence ID" value="NC_020998.1"/>
</dbReference>
<dbReference type="Proteomes" id="UP000012173">
    <property type="component" value="Segment"/>
</dbReference>
<dbReference type="KEGG" id="vg:15152033"/>
<gene>
    <name evidence="2" type="ORF">HhPH1_gp30</name>
</gene>
<keyword evidence="3" id="KW-1185">Reference proteome</keyword>